<feature type="non-terminal residue" evidence="5">
    <location>
        <position position="274"/>
    </location>
</feature>
<dbReference type="InterPro" id="IPR050490">
    <property type="entry name" value="Bact_solute-bd_prot1"/>
</dbReference>
<evidence type="ECO:0000256" key="1">
    <source>
        <dbReference type="ARBA" id="ARBA00004196"/>
    </source>
</evidence>
<keyword evidence="4" id="KW-0732">Signal</keyword>
<dbReference type="Proteomes" id="UP000757900">
    <property type="component" value="Unassembled WGS sequence"/>
</dbReference>
<evidence type="ECO:0000256" key="3">
    <source>
        <dbReference type="ARBA" id="ARBA00022448"/>
    </source>
</evidence>
<organism evidence="5 6">
    <name type="scientific">Abiotrophia defectiva</name>
    <name type="common">Streptococcus defectivus</name>
    <dbReference type="NCBI Taxonomy" id="46125"/>
    <lineage>
        <taxon>Bacteria</taxon>
        <taxon>Bacillati</taxon>
        <taxon>Bacillota</taxon>
        <taxon>Bacilli</taxon>
        <taxon>Lactobacillales</taxon>
        <taxon>Aerococcaceae</taxon>
        <taxon>Abiotrophia</taxon>
    </lineage>
</organism>
<dbReference type="GO" id="GO:0030313">
    <property type="term" value="C:cell envelope"/>
    <property type="evidence" value="ECO:0007669"/>
    <property type="project" value="UniProtKB-SubCell"/>
</dbReference>
<evidence type="ECO:0000256" key="2">
    <source>
        <dbReference type="ARBA" id="ARBA00008520"/>
    </source>
</evidence>
<dbReference type="PANTHER" id="PTHR43649:SF31">
    <property type="entry name" value="SN-GLYCEROL-3-PHOSPHATE-BINDING PERIPLASMIC PROTEIN UGPB"/>
    <property type="match status" value="1"/>
</dbReference>
<evidence type="ECO:0000256" key="4">
    <source>
        <dbReference type="ARBA" id="ARBA00022729"/>
    </source>
</evidence>
<comment type="subcellular location">
    <subcellularLocation>
        <location evidence="1">Cell envelope</location>
    </subcellularLocation>
</comment>
<comment type="similarity">
    <text evidence="2">Belongs to the bacterial solute-binding protein 1 family.</text>
</comment>
<evidence type="ECO:0000313" key="5">
    <source>
        <dbReference type="EMBL" id="MBF0935736.1"/>
    </source>
</evidence>
<dbReference type="AlphaFoldDB" id="A0A929QTY1"/>
<keyword evidence="3" id="KW-0813">Transport</keyword>
<comment type="caution">
    <text evidence="5">The sequence shown here is derived from an EMBL/GenBank/DDBJ whole genome shotgun (WGS) entry which is preliminary data.</text>
</comment>
<protein>
    <submittedName>
        <fullName evidence="5">Carbohydrate ABC transporter substrate-binding protein</fullName>
    </submittedName>
</protein>
<dbReference type="PANTHER" id="PTHR43649">
    <property type="entry name" value="ARABINOSE-BINDING PROTEIN-RELATED"/>
    <property type="match status" value="1"/>
</dbReference>
<reference evidence="5" key="1">
    <citation type="submission" date="2020-04" db="EMBL/GenBank/DDBJ databases">
        <title>Deep metagenomics examines the oral microbiome during advanced dental caries in children, revealing novel taxa and co-occurrences with host molecules.</title>
        <authorList>
            <person name="Baker J.L."/>
            <person name="Morton J.T."/>
            <person name="Dinis M."/>
            <person name="Alvarez R."/>
            <person name="Tran N.C."/>
            <person name="Knight R."/>
            <person name="Edlund A."/>
        </authorList>
    </citation>
    <scope>NUCLEOTIDE SEQUENCE</scope>
    <source>
        <strain evidence="5">JCVI_23_bin.16</strain>
    </source>
</reference>
<dbReference type="Gene3D" id="3.40.190.10">
    <property type="entry name" value="Periplasmic binding protein-like II"/>
    <property type="match status" value="1"/>
</dbReference>
<accession>A0A929QTY1</accession>
<evidence type="ECO:0000313" key="6">
    <source>
        <dbReference type="Proteomes" id="UP000757900"/>
    </source>
</evidence>
<dbReference type="InterPro" id="IPR006059">
    <property type="entry name" value="SBP"/>
</dbReference>
<dbReference type="SUPFAM" id="SSF53850">
    <property type="entry name" value="Periplasmic binding protein-like II"/>
    <property type="match status" value="1"/>
</dbReference>
<dbReference type="Pfam" id="PF01547">
    <property type="entry name" value="SBP_bac_1"/>
    <property type="match status" value="1"/>
</dbReference>
<name>A0A929QTY1_ABIDE</name>
<sequence length="274" mass="30206">MKKWLKLAAPTFASLIVAGAIVPTVYAEKEVLEFYHGYHQDESEWPVAKTMRDLFDEFAKEHANGEVEFKPIPVSGSLVDIMNNKVASGAFPDIIDLAGQSLSLAAIEQNLVMDLKPYIDEKKLQDNVGLNYTQNMVDGKLYTVHDQLFTMGLWYNQDIFKKAGAKEPQDWVTWKDFSEAMATVRKVDGIYAYGAGETSIRLLNTYLGMSEEGRALLNQPLTNEAIDSPAFTEALTAVMTEVNANGSTHAGGTADVYSADFAQGKSAVFINGVW</sequence>
<gene>
    <name evidence="5" type="ORF">HXK00_08885</name>
</gene>
<dbReference type="EMBL" id="JABZFV010000366">
    <property type="protein sequence ID" value="MBF0935736.1"/>
    <property type="molecule type" value="Genomic_DNA"/>
</dbReference>
<proteinExistence type="inferred from homology"/>